<dbReference type="SUPFAM" id="SSF82615">
    <property type="entry name" value="Polo-box domain"/>
    <property type="match status" value="2"/>
</dbReference>
<feature type="binding site" evidence="6">
    <location>
        <position position="53"/>
    </location>
    <ligand>
        <name>ATP</name>
        <dbReference type="ChEBI" id="CHEBI:30616"/>
    </ligand>
</feature>
<dbReference type="HOGENOM" id="CLU_000288_46_0_1"/>
<dbReference type="InterPro" id="IPR008271">
    <property type="entry name" value="Ser/Thr_kinase_AS"/>
</dbReference>
<dbReference type="OrthoDB" id="408964at2759"/>
<dbReference type="InterPro" id="IPR036947">
    <property type="entry name" value="POLO_box_dom_sf"/>
</dbReference>
<dbReference type="Proteomes" id="UP000053259">
    <property type="component" value="Unassembled WGS sequence"/>
</dbReference>
<dbReference type="Gene3D" id="3.30.1120.30">
    <property type="entry name" value="POLO box domain"/>
    <property type="match status" value="2"/>
</dbReference>
<sequence>MSLLADPPPAVVREHKGYQYHIGKKLGNGGFAICYSAELHQNNKSTGKIVALKIVKNQKDKRIIQKFASELQLHSKLHHPNIVEFYRAFSFEENTYVVLELCHNGSLADALKQRKFFTMPEIRRFLIQLCGAVKYLHYRNIVHRDLKTGNILLDNNMNIKIADFGLAAVLVSSKDVGIRRTTMCGTPNYLAPEILEKQGHNDKADLWSIGIILYTLAVGKAPFHSSSKEEIYKKALAMRYEWPDVAVHKNDISNDLKDLVSSLLVYDEEERPGPDQIVSHAFFKLQFIPETLDSTCTKTKPNWPPVKPPGAETIKRGYSESWFRLCKASGVGEYAPGQIFPLNGAKRIISIVKDCEREVAAGRAPIVPMPKNSVYLPFPDRDTLLDSVQNASNDSGDEKITAKKSRKLVELSGNERPNKTIGVRSIPQQTLDMLKENMDPLVDDVQVVEPVQTLKRQASNTKRRVETKPVCSQAATERRAIPRIKASEARQVGTVRAQEAEEDEIPGKPALNRKPSRRDATSREHGTTKRQEEIAEVPLSTIRERKPAAMDAPARRLGTTRKVSRQEKPPKTKPPTEFVIIQDSESSSAASQPSSKLNSCTDPSDVLERASRLRDNIAAALKGDQPKGRRGYRPFNLPFVAKWVDYARKHGVGYVLEDGTIGCLFNSTSKHPVTHAVVRDGYRHLQLVGKDMERINSVPIEYWVQNPRDELLKGALSSERKKTAGILWAKFAKYMCAQLGESQVQSETIVDANGDPIFPRFYQRLGAVGVWGFNDGALQFNFPDHTKLVLSADGTFVNFTCLSVDAMVHLKEHGDLPFKYIRSRELLSGSPAELMFVSAASSREKIYTTQVNLLRDKLQFVVEVVGQWVAAGGLGCSPSSDVQRVQWNGPQLSEGKKEEWTTVGRFGGDIRVQ</sequence>
<evidence type="ECO:0000256" key="1">
    <source>
        <dbReference type="ARBA" id="ARBA00022527"/>
    </source>
</evidence>
<dbReference type="InParanoid" id="A0A0D1XXS2"/>
<evidence type="ECO:0000313" key="10">
    <source>
        <dbReference type="Proteomes" id="UP000053259"/>
    </source>
</evidence>
<evidence type="ECO:0000256" key="7">
    <source>
        <dbReference type="SAM" id="MobiDB-lite"/>
    </source>
</evidence>
<dbReference type="SMART" id="SM00220">
    <property type="entry name" value="S_TKc"/>
    <property type="match status" value="1"/>
</dbReference>
<dbReference type="GO" id="GO:0007052">
    <property type="term" value="P:mitotic spindle organization"/>
    <property type="evidence" value="ECO:0007669"/>
    <property type="project" value="TreeGrafter"/>
</dbReference>
<feature type="compositionally biased region" description="Low complexity" evidence="7">
    <location>
        <begin position="584"/>
        <end position="599"/>
    </location>
</feature>
<dbReference type="GO" id="GO:0004674">
    <property type="term" value="F:protein serine/threonine kinase activity"/>
    <property type="evidence" value="ECO:0007669"/>
    <property type="project" value="UniProtKB-KW"/>
</dbReference>
<reference evidence="9 10" key="1">
    <citation type="submission" date="2015-01" db="EMBL/GenBank/DDBJ databases">
        <title>The Genome Sequence of Ochroconis gallopava CBS43764.</title>
        <authorList>
            <consortium name="The Broad Institute Genomics Platform"/>
            <person name="Cuomo C."/>
            <person name="de Hoog S."/>
            <person name="Gorbushina A."/>
            <person name="Stielow B."/>
            <person name="Teixiera M."/>
            <person name="Abouelleil A."/>
            <person name="Chapman S.B."/>
            <person name="Priest M."/>
            <person name="Young S.K."/>
            <person name="Wortman J."/>
            <person name="Nusbaum C."/>
            <person name="Birren B."/>
        </authorList>
    </citation>
    <scope>NUCLEOTIDE SEQUENCE [LARGE SCALE GENOMIC DNA]</scope>
    <source>
        <strain evidence="9 10">CBS 43764</strain>
    </source>
</reference>
<dbReference type="CDD" id="cd13118">
    <property type="entry name" value="POLO_box_1"/>
    <property type="match status" value="1"/>
</dbReference>
<keyword evidence="4" id="KW-0418">Kinase</keyword>
<dbReference type="PANTHER" id="PTHR24345:SF0">
    <property type="entry name" value="CELL CYCLE SERINE_THREONINE-PROTEIN KINASE CDC5_MSD2"/>
    <property type="match status" value="1"/>
</dbReference>
<gene>
    <name evidence="9" type="ORF">PV09_01517</name>
</gene>
<dbReference type="FunCoup" id="A0A0D1XXS2">
    <property type="interactions" value="290"/>
</dbReference>
<dbReference type="STRING" id="253628.A0A0D1XXS2"/>
<keyword evidence="1" id="KW-0723">Serine/threonine-protein kinase</keyword>
<dbReference type="InterPro" id="IPR011009">
    <property type="entry name" value="Kinase-like_dom_sf"/>
</dbReference>
<dbReference type="PROSITE" id="PS00108">
    <property type="entry name" value="PROTEIN_KINASE_ST"/>
    <property type="match status" value="1"/>
</dbReference>
<dbReference type="PANTHER" id="PTHR24345">
    <property type="entry name" value="SERINE/THREONINE-PROTEIN KINASE PLK"/>
    <property type="match status" value="1"/>
</dbReference>
<dbReference type="AlphaFoldDB" id="A0A0D1XXS2"/>
<evidence type="ECO:0000256" key="5">
    <source>
        <dbReference type="ARBA" id="ARBA00022840"/>
    </source>
</evidence>
<dbReference type="VEuPathDB" id="FungiDB:PV09_01517"/>
<evidence type="ECO:0000256" key="3">
    <source>
        <dbReference type="ARBA" id="ARBA00022741"/>
    </source>
</evidence>
<evidence type="ECO:0000256" key="2">
    <source>
        <dbReference type="ARBA" id="ARBA00022679"/>
    </source>
</evidence>
<protein>
    <recommendedName>
        <fullName evidence="8">Protein kinase domain-containing protein</fullName>
    </recommendedName>
</protein>
<dbReference type="GO" id="GO:0005634">
    <property type="term" value="C:nucleus"/>
    <property type="evidence" value="ECO:0007669"/>
    <property type="project" value="TreeGrafter"/>
</dbReference>
<dbReference type="GO" id="GO:0005816">
    <property type="term" value="C:spindle pole body"/>
    <property type="evidence" value="ECO:0007669"/>
    <property type="project" value="TreeGrafter"/>
</dbReference>
<keyword evidence="5 6" id="KW-0067">ATP-binding</keyword>
<name>A0A0D1XXS2_9PEZI</name>
<feature type="region of interest" description="Disordered" evidence="7">
    <location>
        <begin position="584"/>
        <end position="603"/>
    </location>
</feature>
<evidence type="ECO:0000259" key="8">
    <source>
        <dbReference type="PROSITE" id="PS50011"/>
    </source>
</evidence>
<dbReference type="GO" id="GO:0005524">
    <property type="term" value="F:ATP binding"/>
    <property type="evidence" value="ECO:0007669"/>
    <property type="project" value="UniProtKB-UniRule"/>
</dbReference>
<dbReference type="CDD" id="cd13117">
    <property type="entry name" value="POLO_box_2"/>
    <property type="match status" value="1"/>
</dbReference>
<keyword evidence="10" id="KW-1185">Reference proteome</keyword>
<dbReference type="PROSITE" id="PS50011">
    <property type="entry name" value="PROTEIN_KINASE_DOM"/>
    <property type="match status" value="1"/>
</dbReference>
<feature type="compositionally biased region" description="Basic and acidic residues" evidence="7">
    <location>
        <begin position="517"/>
        <end position="533"/>
    </location>
</feature>
<evidence type="ECO:0000313" key="9">
    <source>
        <dbReference type="EMBL" id="KIW07561.1"/>
    </source>
</evidence>
<dbReference type="SUPFAM" id="SSF56112">
    <property type="entry name" value="Protein kinase-like (PK-like)"/>
    <property type="match status" value="1"/>
</dbReference>
<dbReference type="Pfam" id="PF00069">
    <property type="entry name" value="Pkinase"/>
    <property type="match status" value="1"/>
</dbReference>
<dbReference type="GeneID" id="27309490"/>
<dbReference type="EMBL" id="KN847532">
    <property type="protein sequence ID" value="KIW07561.1"/>
    <property type="molecule type" value="Genomic_DNA"/>
</dbReference>
<organism evidence="9 10">
    <name type="scientific">Verruconis gallopava</name>
    <dbReference type="NCBI Taxonomy" id="253628"/>
    <lineage>
        <taxon>Eukaryota</taxon>
        <taxon>Fungi</taxon>
        <taxon>Dikarya</taxon>
        <taxon>Ascomycota</taxon>
        <taxon>Pezizomycotina</taxon>
        <taxon>Dothideomycetes</taxon>
        <taxon>Pleosporomycetidae</taxon>
        <taxon>Venturiales</taxon>
        <taxon>Sympoventuriaceae</taxon>
        <taxon>Verruconis</taxon>
    </lineage>
</organism>
<dbReference type="RefSeq" id="XP_016217430.1">
    <property type="nucleotide sequence ID" value="XM_016354418.1"/>
</dbReference>
<dbReference type="PROSITE" id="PS00107">
    <property type="entry name" value="PROTEIN_KINASE_ATP"/>
    <property type="match status" value="1"/>
</dbReference>
<keyword evidence="2" id="KW-0808">Transferase</keyword>
<evidence type="ECO:0000256" key="4">
    <source>
        <dbReference type="ARBA" id="ARBA00022777"/>
    </source>
</evidence>
<dbReference type="InterPro" id="IPR033701">
    <property type="entry name" value="POLO_box_1"/>
</dbReference>
<proteinExistence type="predicted"/>
<dbReference type="GO" id="GO:0005737">
    <property type="term" value="C:cytoplasm"/>
    <property type="evidence" value="ECO:0007669"/>
    <property type="project" value="TreeGrafter"/>
</dbReference>
<accession>A0A0D1XXS2</accession>
<evidence type="ECO:0000256" key="6">
    <source>
        <dbReference type="PROSITE-ProRule" id="PRU10141"/>
    </source>
</evidence>
<dbReference type="InterPro" id="IPR033695">
    <property type="entry name" value="POLO_box_2"/>
</dbReference>
<dbReference type="GO" id="GO:0000776">
    <property type="term" value="C:kinetochore"/>
    <property type="evidence" value="ECO:0007669"/>
    <property type="project" value="TreeGrafter"/>
</dbReference>
<dbReference type="GO" id="GO:0000922">
    <property type="term" value="C:spindle pole"/>
    <property type="evidence" value="ECO:0007669"/>
    <property type="project" value="TreeGrafter"/>
</dbReference>
<dbReference type="Gene3D" id="1.10.510.10">
    <property type="entry name" value="Transferase(Phosphotransferase) domain 1"/>
    <property type="match status" value="1"/>
</dbReference>
<dbReference type="InterPro" id="IPR000719">
    <property type="entry name" value="Prot_kinase_dom"/>
</dbReference>
<feature type="region of interest" description="Disordered" evidence="7">
    <location>
        <begin position="483"/>
        <end position="578"/>
    </location>
</feature>
<keyword evidence="3 6" id="KW-0547">Nucleotide-binding</keyword>
<feature type="domain" description="Protein kinase" evidence="8">
    <location>
        <begin position="20"/>
        <end position="283"/>
    </location>
</feature>
<dbReference type="InterPro" id="IPR017441">
    <property type="entry name" value="Protein_kinase_ATP_BS"/>
</dbReference>
<dbReference type="FunFam" id="1.10.510.10:FF:000571">
    <property type="entry name" value="Maternal embryonic leucine zipper kinase"/>
    <property type="match status" value="1"/>
</dbReference>